<gene>
    <name evidence="1" type="ORF">GII30_13540</name>
</gene>
<organism evidence="1">
    <name type="scientific">Gordonia amarae</name>
    <dbReference type="NCBI Taxonomy" id="36821"/>
    <lineage>
        <taxon>Bacteria</taxon>
        <taxon>Bacillati</taxon>
        <taxon>Actinomycetota</taxon>
        <taxon>Actinomycetes</taxon>
        <taxon>Mycobacteriales</taxon>
        <taxon>Gordoniaceae</taxon>
        <taxon>Gordonia</taxon>
    </lineage>
</organism>
<protein>
    <submittedName>
        <fullName evidence="1">Uncharacterized protein</fullName>
    </submittedName>
</protein>
<proteinExistence type="predicted"/>
<dbReference type="AlphaFoldDB" id="A0A857KY64"/>
<accession>A0A857KY64</accession>
<name>A0A857KY64_9ACTN</name>
<dbReference type="RefSeq" id="WP_005189866.1">
    <property type="nucleotide sequence ID" value="NZ_CP045804.1"/>
</dbReference>
<dbReference type="EMBL" id="CP045810">
    <property type="protein sequence ID" value="QHN40039.1"/>
    <property type="molecule type" value="Genomic_DNA"/>
</dbReference>
<reference evidence="1" key="1">
    <citation type="journal article" date="2021" name="Nat. Microbiol.">
        <title>Cocultivation of an ultrasmall environmental parasitic bacterium with lytic ability against bacteria associated with wastewater foams.</title>
        <authorList>
            <person name="Batinovic S."/>
            <person name="Rose J.J.A."/>
            <person name="Ratcliffe J."/>
            <person name="Seviour R.J."/>
            <person name="Petrovski S."/>
        </authorList>
    </citation>
    <scope>NUCLEOTIDE SEQUENCE</scope>
    <source>
        <strain evidence="1">CON44</strain>
    </source>
</reference>
<sequence length="109" mass="12718">MGFMGKENTPETNYLEDTGARFVRIELKDGRFRLIGQFFSPSEYEFSYSLDADATRQFADLLGLPLDDEFLAAVAARFERSNSQIEDFLKDNEIPHMFWNHWETPDGPW</sequence>
<evidence type="ECO:0000313" key="1">
    <source>
        <dbReference type="EMBL" id="QHN40039.1"/>
    </source>
</evidence>